<dbReference type="SUPFAM" id="SSF56601">
    <property type="entry name" value="beta-lactamase/transpeptidase-like"/>
    <property type="match status" value="1"/>
</dbReference>
<proteinExistence type="predicted"/>
<name>A0ABQ1JPY9_9PROT</name>
<dbReference type="RefSeq" id="WP_084392247.1">
    <property type="nucleotide sequence ID" value="NZ_BMKF01000002.1"/>
</dbReference>
<dbReference type="Pfam" id="PF00144">
    <property type="entry name" value="Beta-lactamase"/>
    <property type="match status" value="1"/>
</dbReference>
<dbReference type="InterPro" id="IPR052907">
    <property type="entry name" value="Beta-lactamase/esterase"/>
</dbReference>
<dbReference type="EMBL" id="BMKF01000002">
    <property type="protein sequence ID" value="GGB71763.1"/>
    <property type="molecule type" value="Genomic_DNA"/>
</dbReference>
<feature type="domain" description="Beta-lactamase-related" evidence="1">
    <location>
        <begin position="19"/>
        <end position="365"/>
    </location>
</feature>
<sequence length="372" mass="40125">MSDISGHVSVGFEPVRDVFEENFEAGEELGAGFAVILDGEVIVDLRGGYTDRRKETAWSEKTLVPIYSTTKGISALVLASVIGTLENGYDTPVSTVWPEFAAAGKQDITIGQLVSHQAGLPGFADPIDPELWLDPPALAAALADTPPMWEPGTAHGYHPSTWGYMVGEIFARIAERSLGTALREDFCEPSGIDFHIGLPPSEHGRVAEVQRPKELPRMGEINAYKTAAFLTKWSSPRRVDSLWSELELPHANGHGTAMSVAQLYGIYANGGRLGEKQVIPEASFGALTRRQTMGQDLVLPFVTEFAAGVMRNNLGIYGPNPDTLAHSGWGGSLALGDPARSLSAAYVMNRQSSYLQGDPRARRLVDALYGCL</sequence>
<protein>
    <submittedName>
        <fullName evidence="2">Esterase</fullName>
    </submittedName>
</protein>
<gene>
    <name evidence="2" type="ORF">GCM10011503_20550</name>
</gene>
<dbReference type="Gene3D" id="3.40.710.10">
    <property type="entry name" value="DD-peptidase/beta-lactamase superfamily"/>
    <property type="match status" value="1"/>
</dbReference>
<evidence type="ECO:0000259" key="1">
    <source>
        <dbReference type="Pfam" id="PF00144"/>
    </source>
</evidence>
<keyword evidence="3" id="KW-1185">Reference proteome</keyword>
<dbReference type="PANTHER" id="PTHR43319">
    <property type="entry name" value="BETA-LACTAMASE-RELATED"/>
    <property type="match status" value="1"/>
</dbReference>
<comment type="caution">
    <text evidence="2">The sequence shown here is derived from an EMBL/GenBank/DDBJ whole genome shotgun (WGS) entry which is preliminary data.</text>
</comment>
<dbReference type="PANTHER" id="PTHR43319:SF3">
    <property type="entry name" value="BETA-LACTAMASE-RELATED DOMAIN-CONTAINING PROTEIN"/>
    <property type="match status" value="1"/>
</dbReference>
<dbReference type="InterPro" id="IPR001466">
    <property type="entry name" value="Beta-lactam-related"/>
</dbReference>
<evidence type="ECO:0000313" key="3">
    <source>
        <dbReference type="Proteomes" id="UP000628854"/>
    </source>
</evidence>
<organism evidence="2 3">
    <name type="scientific">Henriciella pelagia</name>
    <dbReference type="NCBI Taxonomy" id="1977912"/>
    <lineage>
        <taxon>Bacteria</taxon>
        <taxon>Pseudomonadati</taxon>
        <taxon>Pseudomonadota</taxon>
        <taxon>Alphaproteobacteria</taxon>
        <taxon>Hyphomonadales</taxon>
        <taxon>Hyphomonadaceae</taxon>
        <taxon>Henriciella</taxon>
    </lineage>
</organism>
<evidence type="ECO:0000313" key="2">
    <source>
        <dbReference type="EMBL" id="GGB71763.1"/>
    </source>
</evidence>
<reference evidence="3" key="1">
    <citation type="journal article" date="2019" name="Int. J. Syst. Evol. Microbiol.">
        <title>The Global Catalogue of Microorganisms (GCM) 10K type strain sequencing project: providing services to taxonomists for standard genome sequencing and annotation.</title>
        <authorList>
            <consortium name="The Broad Institute Genomics Platform"/>
            <consortium name="The Broad Institute Genome Sequencing Center for Infectious Disease"/>
            <person name="Wu L."/>
            <person name="Ma J."/>
        </authorList>
    </citation>
    <scope>NUCLEOTIDE SEQUENCE [LARGE SCALE GENOMIC DNA]</scope>
    <source>
        <strain evidence="3">CGMCC 1.15928</strain>
    </source>
</reference>
<dbReference type="InterPro" id="IPR012338">
    <property type="entry name" value="Beta-lactam/transpept-like"/>
</dbReference>
<accession>A0ABQ1JPY9</accession>
<dbReference type="Proteomes" id="UP000628854">
    <property type="component" value="Unassembled WGS sequence"/>
</dbReference>